<evidence type="ECO:0000256" key="2">
    <source>
        <dbReference type="ARBA" id="ARBA00010147"/>
    </source>
</evidence>
<dbReference type="Gene3D" id="3.10.100.10">
    <property type="entry name" value="Mannose-Binding Protein A, subunit A"/>
    <property type="match status" value="1"/>
</dbReference>
<keyword evidence="4" id="KW-0479">Metal-binding</keyword>
<gene>
    <name evidence="11" type="primary">LOC118411577</name>
</gene>
<dbReference type="Pfam" id="PF22633">
    <property type="entry name" value="F5_F8_type_C_2"/>
    <property type="match status" value="2"/>
</dbReference>
<reference evidence="10" key="1">
    <citation type="journal article" date="2020" name="Nat. Ecol. Evol.">
        <title>Deeply conserved synteny resolves early events in vertebrate evolution.</title>
        <authorList>
            <person name="Simakov O."/>
            <person name="Marletaz F."/>
            <person name="Yue J.X."/>
            <person name="O'Connell B."/>
            <person name="Jenkins J."/>
            <person name="Brandt A."/>
            <person name="Calef R."/>
            <person name="Tung C.H."/>
            <person name="Huang T.K."/>
            <person name="Schmutz J."/>
            <person name="Satoh N."/>
            <person name="Yu J.K."/>
            <person name="Putnam N.H."/>
            <person name="Green R.E."/>
            <person name="Rokhsar D.S."/>
        </authorList>
    </citation>
    <scope>NUCLEOTIDE SEQUENCE [LARGE SCALE GENOMIC DNA]</scope>
    <source>
        <strain evidence="10">S238N-H82</strain>
    </source>
</reference>
<dbReference type="GO" id="GO:0042806">
    <property type="term" value="F:fucose binding"/>
    <property type="evidence" value="ECO:0007669"/>
    <property type="project" value="UniProtKB-ARBA"/>
</dbReference>
<dbReference type="KEGG" id="bfo:118411577"/>
<dbReference type="RefSeq" id="XP_035669872.1">
    <property type="nucleotide sequence ID" value="XM_035813979.1"/>
</dbReference>
<dbReference type="GeneID" id="118411577"/>
<dbReference type="InterPro" id="IPR016187">
    <property type="entry name" value="CTDL_fold"/>
</dbReference>
<dbReference type="SUPFAM" id="SSF56436">
    <property type="entry name" value="C-type lectin-like"/>
    <property type="match status" value="1"/>
</dbReference>
<dbReference type="SMART" id="SM00034">
    <property type="entry name" value="CLECT"/>
    <property type="match status" value="1"/>
</dbReference>
<dbReference type="PROSITE" id="PS00615">
    <property type="entry name" value="C_TYPE_LECTIN_1"/>
    <property type="match status" value="1"/>
</dbReference>
<evidence type="ECO:0000256" key="7">
    <source>
        <dbReference type="ARBA" id="ARBA00023157"/>
    </source>
</evidence>
<comment type="subunit">
    <text evidence="3">Homotrimer.</text>
</comment>
<keyword evidence="7" id="KW-1015">Disulfide bond</keyword>
<sequence length="531" mass="57795">MAEAGFPQPTQSPGINLAEGKEAFQSSSILGMVASHAVDGNTDGDYNENSCTHTTQGTRDPAWWVDLGQSYTIGRVVIFNRQDCCQERINPFNIHIGASSRNPVTNPKCGGDYEMDVNQPSISILCQGMTGRYVGVRLPGSHRTLALCEVQVFSDVLPSAELNTTPTPAPGINIAEGKEAFQSSSILGMVASHAVDGNTDGDYNENSCTHTTQGTRDPAWWVDLGQSYTIGRVVIFNRQDCCQERINPFNIHIGASSRNPVTNPKCGGDYEMDVNQPSISILCQGMTGRYVGVRLPGSHRTLALCEVQVFSGPTTLPQVAGYTVRAGDCRGNDIWSLTGSGMTLSQCASRCSGSSQCVAFQFSNGNCYPKSATCSSPITANPRDTFYDKEAGSVPDGYVERGGSYYKLFRTTKKNQASAQETCEADGGNLVSIKTSSLNNFLLGLMPDRVNYWIGLNDKDSEGTWMWEDGSRLKRCDFTNWAPYEPNDNNGAYGGQDCIHIWAGSSFKWDDDECWKGKYFICQIGPGEENC</sequence>
<dbReference type="SMART" id="SM00607">
    <property type="entry name" value="FTP"/>
    <property type="match status" value="2"/>
</dbReference>
<dbReference type="InterPro" id="IPR016186">
    <property type="entry name" value="C-type_lectin-like/link_sf"/>
</dbReference>
<dbReference type="Gene3D" id="3.50.4.10">
    <property type="entry name" value="Hepatocyte Growth Factor"/>
    <property type="match status" value="1"/>
</dbReference>
<dbReference type="PROSITE" id="PS50041">
    <property type="entry name" value="C_TYPE_LECTIN_2"/>
    <property type="match status" value="1"/>
</dbReference>
<dbReference type="SUPFAM" id="SSF49785">
    <property type="entry name" value="Galactose-binding domain-like"/>
    <property type="match status" value="2"/>
</dbReference>
<dbReference type="OMA" id="NENSCTH"/>
<dbReference type="InterPro" id="IPR018378">
    <property type="entry name" value="C-type_lectin_CS"/>
</dbReference>
<evidence type="ECO:0000256" key="1">
    <source>
        <dbReference type="ARBA" id="ARBA00002219"/>
    </source>
</evidence>
<protein>
    <submittedName>
        <fullName evidence="11">Uncharacterized protein LOC118411577</fullName>
    </submittedName>
</protein>
<dbReference type="Proteomes" id="UP000001554">
    <property type="component" value="Chromosome 3"/>
</dbReference>
<dbReference type="InterPro" id="IPR001304">
    <property type="entry name" value="C-type_lectin-like"/>
</dbReference>
<dbReference type="InterPro" id="IPR006585">
    <property type="entry name" value="FTP1"/>
</dbReference>
<dbReference type="OrthoDB" id="547680at2759"/>
<evidence type="ECO:0000259" key="9">
    <source>
        <dbReference type="PROSITE" id="PS50948"/>
    </source>
</evidence>
<keyword evidence="5" id="KW-0430">Lectin</keyword>
<evidence type="ECO:0000256" key="3">
    <source>
        <dbReference type="ARBA" id="ARBA00011233"/>
    </source>
</evidence>
<name>A0A9J7MJJ7_BRAFL</name>
<dbReference type="CDD" id="cd00037">
    <property type="entry name" value="CLECT"/>
    <property type="match status" value="1"/>
</dbReference>
<dbReference type="GO" id="GO:0010185">
    <property type="term" value="P:regulation of cellular defense response"/>
    <property type="evidence" value="ECO:0007669"/>
    <property type="project" value="UniProtKB-ARBA"/>
</dbReference>
<dbReference type="Gene3D" id="2.60.120.260">
    <property type="entry name" value="Galactose-binding domain-like"/>
    <property type="match status" value="2"/>
</dbReference>
<dbReference type="GO" id="GO:0046872">
    <property type="term" value="F:metal ion binding"/>
    <property type="evidence" value="ECO:0007669"/>
    <property type="project" value="UniProtKB-KW"/>
</dbReference>
<evidence type="ECO:0000256" key="6">
    <source>
        <dbReference type="ARBA" id="ARBA00022837"/>
    </source>
</evidence>
<feature type="domain" description="C-type lectin" evidence="8">
    <location>
        <begin position="401"/>
        <end position="523"/>
    </location>
</feature>
<keyword evidence="10" id="KW-1185">Reference proteome</keyword>
<dbReference type="PANTHER" id="PTHR45713">
    <property type="entry name" value="FTP DOMAIN-CONTAINING PROTEIN"/>
    <property type="match status" value="1"/>
</dbReference>
<evidence type="ECO:0000259" key="8">
    <source>
        <dbReference type="PROSITE" id="PS50041"/>
    </source>
</evidence>
<dbReference type="AlphaFoldDB" id="A0A9J7MJJ7"/>
<comment type="function">
    <text evidence="1">Acts as a defensive agent. Recognizes blood group fucosylated oligosaccharides including A, B, H and Lewis B-type antigens. Does not recognize Lewis A antigen and has low affinity for monovalent haptens.</text>
</comment>
<organism evidence="10 11">
    <name type="scientific">Branchiostoma floridae</name>
    <name type="common">Florida lancelet</name>
    <name type="synonym">Amphioxus</name>
    <dbReference type="NCBI Taxonomy" id="7739"/>
    <lineage>
        <taxon>Eukaryota</taxon>
        <taxon>Metazoa</taxon>
        <taxon>Chordata</taxon>
        <taxon>Cephalochordata</taxon>
        <taxon>Leptocardii</taxon>
        <taxon>Amphioxiformes</taxon>
        <taxon>Branchiostomatidae</taxon>
        <taxon>Branchiostoma</taxon>
    </lineage>
</organism>
<dbReference type="GO" id="GO:0001868">
    <property type="term" value="P:regulation of complement activation, lectin pathway"/>
    <property type="evidence" value="ECO:0007669"/>
    <property type="project" value="UniProtKB-ARBA"/>
</dbReference>
<dbReference type="Pfam" id="PF00059">
    <property type="entry name" value="Lectin_C"/>
    <property type="match status" value="1"/>
</dbReference>
<dbReference type="FunFam" id="2.60.120.260:FF:000105">
    <property type="entry name" value="Sushi, von Willebrand factor type A, EGF and pentraxin domain-containing protein 1"/>
    <property type="match status" value="2"/>
</dbReference>
<accession>A0A9J7MJJ7</accession>
<dbReference type="InterPro" id="IPR003609">
    <property type="entry name" value="Pan_app"/>
</dbReference>
<dbReference type="PROSITE" id="PS50948">
    <property type="entry name" value="PAN"/>
    <property type="match status" value="1"/>
</dbReference>
<evidence type="ECO:0000313" key="11">
    <source>
        <dbReference type="RefSeq" id="XP_035669872.1"/>
    </source>
</evidence>
<dbReference type="InterPro" id="IPR051941">
    <property type="entry name" value="BG_Antigen-Binding_Lectin"/>
</dbReference>
<reference evidence="11" key="2">
    <citation type="submission" date="2025-08" db="UniProtKB">
        <authorList>
            <consortium name="RefSeq"/>
        </authorList>
    </citation>
    <scope>IDENTIFICATION</scope>
    <source>
        <strain evidence="11">S238N-H82</strain>
        <tissue evidence="11">Testes</tissue>
    </source>
</reference>
<proteinExistence type="inferred from homology"/>
<comment type="similarity">
    <text evidence="2">Belongs to the fucolectin family.</text>
</comment>
<keyword evidence="6" id="KW-0106">Calcium</keyword>
<dbReference type="PANTHER" id="PTHR45713:SF6">
    <property type="entry name" value="F5_8 TYPE C DOMAIN-CONTAINING PROTEIN"/>
    <property type="match status" value="1"/>
</dbReference>
<evidence type="ECO:0000256" key="5">
    <source>
        <dbReference type="ARBA" id="ARBA00022734"/>
    </source>
</evidence>
<evidence type="ECO:0000256" key="4">
    <source>
        <dbReference type="ARBA" id="ARBA00022723"/>
    </source>
</evidence>
<dbReference type="InterPro" id="IPR008979">
    <property type="entry name" value="Galactose-bd-like_sf"/>
</dbReference>
<feature type="domain" description="Apple" evidence="9">
    <location>
        <begin position="305"/>
        <end position="391"/>
    </location>
</feature>
<evidence type="ECO:0000313" key="10">
    <source>
        <dbReference type="Proteomes" id="UP000001554"/>
    </source>
</evidence>